<dbReference type="InterPro" id="IPR000182">
    <property type="entry name" value="GNAT_dom"/>
</dbReference>
<organism evidence="1 2">
    <name type="scientific">Gluconacetobacter diazotrophicus</name>
    <name type="common">Acetobacter diazotrophicus</name>
    <dbReference type="NCBI Taxonomy" id="33996"/>
    <lineage>
        <taxon>Bacteria</taxon>
        <taxon>Pseudomonadati</taxon>
        <taxon>Pseudomonadota</taxon>
        <taxon>Alphaproteobacteria</taxon>
        <taxon>Acetobacterales</taxon>
        <taxon>Acetobacteraceae</taxon>
        <taxon>Gluconacetobacter</taxon>
    </lineage>
</organism>
<dbReference type="Gene3D" id="3.40.630.30">
    <property type="match status" value="1"/>
</dbReference>
<accession>A0A7W4I5Y7</accession>
<dbReference type="GO" id="GO:0016747">
    <property type="term" value="F:acyltransferase activity, transferring groups other than amino-acyl groups"/>
    <property type="evidence" value="ECO:0007669"/>
    <property type="project" value="InterPro"/>
</dbReference>
<dbReference type="Pfam" id="PF00583">
    <property type="entry name" value="Acetyltransf_1"/>
    <property type="match status" value="1"/>
</dbReference>
<reference evidence="1 2" key="1">
    <citation type="submission" date="2020-04" db="EMBL/GenBank/DDBJ databases">
        <title>Description of novel Gluconacetobacter.</title>
        <authorList>
            <person name="Sombolestani A."/>
        </authorList>
    </citation>
    <scope>NUCLEOTIDE SEQUENCE [LARGE SCALE GENOMIC DNA]</scope>
    <source>
        <strain evidence="1 2">LMG 7603</strain>
    </source>
</reference>
<dbReference type="Proteomes" id="UP000550787">
    <property type="component" value="Unassembled WGS sequence"/>
</dbReference>
<evidence type="ECO:0000313" key="2">
    <source>
        <dbReference type="Proteomes" id="UP000550787"/>
    </source>
</evidence>
<dbReference type="SUPFAM" id="SSF55729">
    <property type="entry name" value="Acyl-CoA N-acyltransferases (Nat)"/>
    <property type="match status" value="1"/>
</dbReference>
<protein>
    <submittedName>
        <fullName evidence="1">GNAT family N-acetyltransferase</fullName>
    </submittedName>
</protein>
<dbReference type="OMA" id="YERWIAP"/>
<name>A0A7W4I5Y7_GLUDI</name>
<dbReference type="PROSITE" id="PS51186">
    <property type="entry name" value="GNAT"/>
    <property type="match status" value="1"/>
</dbReference>
<keyword evidence="1" id="KW-0808">Transferase</keyword>
<sequence length="158" mass="17963">MTAYRVEPWARVLPELQALWEGHWREVGRDHDAMPLSPDLAKYAAIDAQDCLHVVTMRCDGRLVGYVVAIIQTHLHYQTVLHAVLDLYYVVPEARRWMAGPALLRAAERTLAARGVRRVVAGTKLHHAPDGRPLDNGAILRRLGWAPFETLYERWIAP</sequence>
<proteinExistence type="predicted"/>
<gene>
    <name evidence="1" type="ORF">HLH33_11175</name>
</gene>
<dbReference type="RefSeq" id="WP_012228379.1">
    <property type="nucleotide sequence ID" value="NZ_JABEQG010000019.1"/>
</dbReference>
<dbReference type="AlphaFoldDB" id="A0A7W4I5Y7"/>
<evidence type="ECO:0000313" key="1">
    <source>
        <dbReference type="EMBL" id="MBB2156864.1"/>
    </source>
</evidence>
<comment type="caution">
    <text evidence="1">The sequence shown here is derived from an EMBL/GenBank/DDBJ whole genome shotgun (WGS) entry which is preliminary data.</text>
</comment>
<dbReference type="InterPro" id="IPR016181">
    <property type="entry name" value="Acyl_CoA_acyltransferase"/>
</dbReference>
<dbReference type="EMBL" id="JABEQG010000019">
    <property type="protein sequence ID" value="MBB2156864.1"/>
    <property type="molecule type" value="Genomic_DNA"/>
</dbReference>
<dbReference type="CDD" id="cd04301">
    <property type="entry name" value="NAT_SF"/>
    <property type="match status" value="1"/>
</dbReference>